<dbReference type="InterPro" id="IPR010259">
    <property type="entry name" value="S8pro/Inhibitor_I9"/>
</dbReference>
<dbReference type="GO" id="GO:0016423">
    <property type="term" value="F:tRNA (guanine) methyltransferase activity"/>
    <property type="evidence" value="ECO:0007669"/>
    <property type="project" value="InterPro"/>
</dbReference>
<dbReference type="CDD" id="cd18091">
    <property type="entry name" value="SpoU-like_TRM3-like"/>
    <property type="match status" value="1"/>
</dbReference>
<keyword evidence="1" id="KW-0489">Methyltransferase</keyword>
<dbReference type="PANTHER" id="PTHR12029:SF11">
    <property type="entry name" value="METHYLTRANSFERASE TARBP1-RELATED"/>
    <property type="match status" value="1"/>
</dbReference>
<dbReference type="SUPFAM" id="SSF75217">
    <property type="entry name" value="alpha/beta knot"/>
    <property type="match status" value="1"/>
</dbReference>
<evidence type="ECO:0000259" key="5">
    <source>
        <dbReference type="Pfam" id="PF05922"/>
    </source>
</evidence>
<comment type="caution">
    <text evidence="6">The sequence shown here is derived from an EMBL/GenBank/DDBJ whole genome shotgun (WGS) entry which is preliminary data.</text>
</comment>
<gene>
    <name evidence="6" type="ORF">Nepgr_030669</name>
</gene>
<evidence type="ECO:0000256" key="3">
    <source>
        <dbReference type="SAM" id="MobiDB-lite"/>
    </source>
</evidence>
<reference evidence="6" key="1">
    <citation type="submission" date="2023-05" db="EMBL/GenBank/DDBJ databases">
        <title>Nepenthes gracilis genome sequencing.</title>
        <authorList>
            <person name="Fukushima K."/>
        </authorList>
    </citation>
    <scope>NUCLEOTIDE SEQUENCE</scope>
    <source>
        <strain evidence="6">SING2019-196</strain>
    </source>
</reference>
<accession>A0AAD3TGP7</accession>
<protein>
    <recommendedName>
        <fullName evidence="8">tRNA/rRNA methyltransferase SpoU type domain-containing protein</fullName>
    </recommendedName>
</protein>
<dbReference type="GO" id="GO:0003723">
    <property type="term" value="F:RNA binding"/>
    <property type="evidence" value="ECO:0007669"/>
    <property type="project" value="InterPro"/>
</dbReference>
<dbReference type="SUPFAM" id="SSF48371">
    <property type="entry name" value="ARM repeat"/>
    <property type="match status" value="1"/>
</dbReference>
<dbReference type="InterPro" id="IPR045330">
    <property type="entry name" value="TRM3/TARBP1"/>
</dbReference>
<evidence type="ECO:0000313" key="7">
    <source>
        <dbReference type="Proteomes" id="UP001279734"/>
    </source>
</evidence>
<feature type="domain" description="tRNA/rRNA methyltransferase SpoU type" evidence="4">
    <location>
        <begin position="1688"/>
        <end position="1817"/>
    </location>
</feature>
<dbReference type="InterPro" id="IPR029026">
    <property type="entry name" value="tRNA_m1G_MTases_N"/>
</dbReference>
<dbReference type="Proteomes" id="UP001279734">
    <property type="component" value="Unassembled WGS sequence"/>
</dbReference>
<dbReference type="InterPro" id="IPR029028">
    <property type="entry name" value="Alpha/beta_knot_MTases"/>
</dbReference>
<name>A0AAD3TGP7_NEPGR</name>
<dbReference type="Pfam" id="PF05922">
    <property type="entry name" value="Inhibitor_I9"/>
    <property type="match status" value="1"/>
</dbReference>
<dbReference type="InterPro" id="IPR016024">
    <property type="entry name" value="ARM-type_fold"/>
</dbReference>
<evidence type="ECO:0008006" key="8">
    <source>
        <dbReference type="Google" id="ProtNLM"/>
    </source>
</evidence>
<dbReference type="EMBL" id="BSYO01000035">
    <property type="protein sequence ID" value="GMH28826.1"/>
    <property type="molecule type" value="Genomic_DNA"/>
</dbReference>
<dbReference type="PANTHER" id="PTHR12029">
    <property type="entry name" value="RNA METHYLTRANSFERASE"/>
    <property type="match status" value="1"/>
</dbReference>
<keyword evidence="2" id="KW-0808">Transferase</keyword>
<evidence type="ECO:0000256" key="2">
    <source>
        <dbReference type="ARBA" id="ARBA00022679"/>
    </source>
</evidence>
<feature type="domain" description="Inhibitor I9" evidence="5">
    <location>
        <begin position="1865"/>
        <end position="1923"/>
    </location>
</feature>
<evidence type="ECO:0000256" key="1">
    <source>
        <dbReference type="ARBA" id="ARBA00022603"/>
    </source>
</evidence>
<evidence type="ECO:0000259" key="4">
    <source>
        <dbReference type="Pfam" id="PF00588"/>
    </source>
</evidence>
<evidence type="ECO:0000313" key="6">
    <source>
        <dbReference type="EMBL" id="GMH28826.1"/>
    </source>
</evidence>
<dbReference type="InterPro" id="IPR001537">
    <property type="entry name" value="SpoU_MeTrfase"/>
</dbReference>
<proteinExistence type="predicted"/>
<dbReference type="GO" id="GO:0030488">
    <property type="term" value="P:tRNA methylation"/>
    <property type="evidence" value="ECO:0007669"/>
    <property type="project" value="InterPro"/>
</dbReference>
<dbReference type="Gene3D" id="3.40.1280.10">
    <property type="match status" value="1"/>
</dbReference>
<feature type="compositionally biased region" description="Basic residues" evidence="3">
    <location>
        <begin position="413"/>
        <end position="425"/>
    </location>
</feature>
<feature type="region of interest" description="Disordered" evidence="3">
    <location>
        <begin position="404"/>
        <end position="426"/>
    </location>
</feature>
<dbReference type="InterPro" id="IPR044748">
    <property type="entry name" value="Trm3/TARBP1_C"/>
</dbReference>
<organism evidence="6 7">
    <name type="scientific">Nepenthes gracilis</name>
    <name type="common">Slender pitcher plant</name>
    <dbReference type="NCBI Taxonomy" id="150966"/>
    <lineage>
        <taxon>Eukaryota</taxon>
        <taxon>Viridiplantae</taxon>
        <taxon>Streptophyta</taxon>
        <taxon>Embryophyta</taxon>
        <taxon>Tracheophyta</taxon>
        <taxon>Spermatophyta</taxon>
        <taxon>Magnoliopsida</taxon>
        <taxon>eudicotyledons</taxon>
        <taxon>Gunneridae</taxon>
        <taxon>Pentapetalae</taxon>
        <taxon>Caryophyllales</taxon>
        <taxon>Nepenthaceae</taxon>
        <taxon>Nepenthes</taxon>
    </lineage>
</organism>
<sequence length="1946" mass="219692">MPSCGLASFLTLYLPPMSSSETDSMDALLTSLSDSFGNVPPAAIPAMLDCILASANVSPSILFDSLLGDFITFTKDNEGLGSEQCKSLVARFCALCHLLRKSGVGYVALQSFIWKSFVPLVKMLQLNERGMLNEIMDYFCEVVIETNSWGIIEATLAPFLLRSVGVSMDMHQNEDIFIIEVSRHPVIQGLGNQLHELAISRQNVLPISGCFPLIISCYILSYLLDAALQSNHALGSTLGSFLANGCNGDEVSQNLLLDLCDMAIRMLSHSLEHRSCAVSLLLPAIFKSFASNNYSKVCVCGERHGISRNGFLRQIWKCCKTLFALGPMERRDAYGIISLYLSYFSCGDLPEDANMDDRAEEFDIRAERELWEEIRRGLVDKEGLVRKQALYILKKMLLINEGRQPNSNVPEKKPHRKSLAPHGRAKRDLWAEKEAKSLGIGVSWTAVDSCLNKWQKWDAFLLLYEMLEEYGTHLVEAAWNHQLLLLLQSSFQNDSSMNPIAADDAWMEILVGSFDWLDVLWERGLSHDNPQVRCLIMQSFLDIEWKNQGNCAKFFPENFLLGPFIEGLNDPVHHKEFGLKGVYCSKVIKGARRFLHQYCSLLSRRKRISFLCNLASIARQQSLGRAGLMSLVECISSASVSPPICTVGIDNSHDSQTKCCRDDLTDVLATRSPETCLCNEKTDFIDGLRFLVQSGKQHFNPNYRLRVCEKALEAAASVVCARELPLAILMHFVSALPHEFTDVGGPLRIEIEEWLVGLCKKECAVNCCNNTMQLLRSLCDFCNKFTYSNSFVNSLDYDDEDLVSWRSESERWARLLFLLTKEEQHLEPVFMFIISEGANICQQNKQVVSAKFLMLALSLVHELQILQRKTDAQASLVEMFSDAFHVILEELISFTALSCSIFWSSKVLGETRLPGFLTGKLGGPSQRRLSSPMVTAVLQAITSIKTVSSISYWCSLSRKDYDLNSAYTFLWEFFHKVVSNPMCDSETSSEIHLGAYEALSSVLKASVPVFSVETIILIRQINSSLLPIAEDKPLLDSLVLTFLKHINNLLAIGLLTRTRAAMLLNWKWLCLESLLSIPHHALENGVHLECNNSFFSDDAIRCIYDDLVESLENAGEDSILPMLRSVRTVLDLLTSDSSFIFSCRGVDVQMMWRLVRSSWVLHISCDKRRVAPIAVLLSSVLHASVFRDEGMHMADNAPGPLKWFTEKVLEEGTKSPRTIRLAALHLTGLWLLNPRTIKYYIKELKLLTLYGSVAFDEDFEAELTENDDARAEVSLLAKSPDPEMTEAFVNTELYARVSVAVLFYKLGELAKMVGLKNEFDASSPADESGKLFLLELLDSVVTDKDLSKELYKKYSAVHRRKIRAWQMICVLSRFVDQDVIQQVTRSLHISLYRNNFPGVRQYLETFSIHLFLKFPSLVGEQLVPIFHDYDMRTQALSSYVFVAANLILHSNGATQSQHLYELLPPIIPLLTSHHHTLRGFTQLLVYQVLSNVLPALDSSCSKAIPIEKKCFNELKSYLALNTDCMRLRASMEGILNTFNPHKSVSPAGIFSNRIDDLEFECVPMSLMEQVINFLNNAREDLRCSMAKDEITVKNESLMIELDPKRVDLSEISGKEELLAFPSSSISMDFQRKFTSFKHEMQDFRSGSFKHENMQQSLLEMEREDQLCIQSLHSRVVSLENLKANRQQFILVASLIDRLPNLAGLTRTCEVFKATGLAIADVNVLHDKQFQLISVTAEKWIPITEVPVNSVKTFLEKKKQEGFSVLGLEQTANSIPLDKYKFPKRTVLVLGHEKKGIPVDIIHILDACIEIPQLGVVSCISFWYPFTVTAKVFLVIMEGDPFVCKKTSLSHSRNDEDIRVYKERMGNEHDIFLESVLALGSYRKLYSYTHLLNGFAIHVKSEEAIIPLRNATNVRSIHEDIKMEKLTTHTPDYLGIPKRCLADPRWC</sequence>
<keyword evidence="7" id="KW-1185">Reference proteome</keyword>
<dbReference type="Pfam" id="PF00588">
    <property type="entry name" value="SpoU_methylase"/>
    <property type="match status" value="1"/>
</dbReference>